<dbReference type="NCBIfam" id="TIGR00861">
    <property type="entry name" value="MIP"/>
    <property type="match status" value="1"/>
</dbReference>
<feature type="transmembrane region" description="Helical" evidence="10">
    <location>
        <begin position="138"/>
        <end position="160"/>
    </location>
</feature>
<dbReference type="Pfam" id="PF00230">
    <property type="entry name" value="MIP"/>
    <property type="match status" value="1"/>
</dbReference>
<dbReference type="OrthoDB" id="3222at2759"/>
<keyword evidence="4" id="KW-1003">Cell membrane</keyword>
<evidence type="ECO:0000256" key="1">
    <source>
        <dbReference type="ARBA" id="ARBA00004651"/>
    </source>
</evidence>
<evidence type="ECO:0000256" key="5">
    <source>
        <dbReference type="ARBA" id="ARBA00022692"/>
    </source>
</evidence>
<keyword evidence="7 10" id="KW-0472">Membrane</keyword>
<evidence type="ECO:0000256" key="9">
    <source>
        <dbReference type="SAM" id="MobiDB-lite"/>
    </source>
</evidence>
<dbReference type="Gene3D" id="1.20.1080.10">
    <property type="entry name" value="Glycerol uptake facilitator protein"/>
    <property type="match status" value="1"/>
</dbReference>
<sequence length="287" mass="31201">MELKKLWDAKQMKTVRFWRAVIGETLALFLFAFVVCASTLPWYSTEMNSSKILIISFTVGFAIATLVHCFGEVSGGHINPAVTLSMLCTLNIGIFRAFFYMIGQCVGAIGGAALLLAITPEEYRGNLGVTLVNDSITAAQGFGMEFMLTFILVFTIFSTVDPKRHVTGSQPIAIGLAIIIDHLIGISFTGASMNPARTLGPAVVMGIYDDFWVYWAGPFAGALAAAWLYVFTFGRTLEDKNEDDSKRSSGYEMSTTNSYVNRGATDDTEIGTQTPDVLNDDSSLTVL</sequence>
<feature type="compositionally biased region" description="Polar residues" evidence="9">
    <location>
        <begin position="251"/>
        <end position="260"/>
    </location>
</feature>
<feature type="compositionally biased region" description="Basic and acidic residues" evidence="9">
    <location>
        <begin position="240"/>
        <end position="249"/>
    </location>
</feature>
<reference evidence="11" key="1">
    <citation type="journal article" date="2008" name="Biol. Bull.">
        <title>cDNA sequences for transcription factors and signaling proteins of the hemichordate Saccoglossus kowalevskii: efficacy of the expressed sequence tag (EST) approach for evolutionary and developmental studies of a new organism.</title>
        <authorList>
            <person name="Freeman R.M. Jr."/>
            <person name="Wu M."/>
            <person name="Cordonnier-Pratt M.M."/>
            <person name="Pratt L.H."/>
            <person name="Gruber C.E."/>
            <person name="Smith M."/>
            <person name="Lander E.S."/>
            <person name="Stange-Thomann N."/>
            <person name="Lowe C.J."/>
            <person name="Gerhart J."/>
            <person name="Kirschner M."/>
        </authorList>
    </citation>
    <scope>NUCLEOTIDE SEQUENCE</scope>
</reference>
<feature type="transmembrane region" description="Helical" evidence="10">
    <location>
        <begin position="211"/>
        <end position="231"/>
    </location>
</feature>
<name>A0A1L7H7E3_SACKO</name>
<dbReference type="PRINTS" id="PR00783">
    <property type="entry name" value="MINTRINSICP"/>
</dbReference>
<dbReference type="GO" id="GO:0015250">
    <property type="term" value="F:water channel activity"/>
    <property type="evidence" value="ECO:0007669"/>
    <property type="project" value="TreeGrafter"/>
</dbReference>
<evidence type="ECO:0000256" key="8">
    <source>
        <dbReference type="RuleBase" id="RU000477"/>
    </source>
</evidence>
<evidence type="ECO:0000256" key="2">
    <source>
        <dbReference type="ARBA" id="ARBA00006175"/>
    </source>
</evidence>
<dbReference type="SUPFAM" id="SSF81338">
    <property type="entry name" value="Aquaporin-like"/>
    <property type="match status" value="1"/>
</dbReference>
<proteinExistence type="evidence at transcript level"/>
<dbReference type="PANTHER" id="PTHR19139:SF199">
    <property type="entry name" value="MIP17260P"/>
    <property type="match status" value="1"/>
</dbReference>
<feature type="transmembrane region" description="Helical" evidence="10">
    <location>
        <begin position="172"/>
        <end position="191"/>
    </location>
</feature>
<feature type="transmembrane region" description="Helical" evidence="10">
    <location>
        <begin position="52"/>
        <end position="73"/>
    </location>
</feature>
<dbReference type="PROSITE" id="PS00221">
    <property type="entry name" value="MIP"/>
    <property type="match status" value="1"/>
</dbReference>
<dbReference type="InterPro" id="IPR034294">
    <property type="entry name" value="Aquaporin_transptr"/>
</dbReference>
<feature type="transmembrane region" description="Helical" evidence="10">
    <location>
        <begin position="21"/>
        <end position="40"/>
    </location>
</feature>
<accession>A0A1L7H7E3</accession>
<dbReference type="InterPro" id="IPR022357">
    <property type="entry name" value="MIP_CS"/>
</dbReference>
<protein>
    <submittedName>
        <fullName evidence="11">Aquaporin-like protein 272</fullName>
    </submittedName>
</protein>
<gene>
    <name evidence="11" type="ORF">Sakowv30023593mg</name>
</gene>
<dbReference type="InterPro" id="IPR023271">
    <property type="entry name" value="Aquaporin-like"/>
</dbReference>
<evidence type="ECO:0000256" key="10">
    <source>
        <dbReference type="SAM" id="Phobius"/>
    </source>
</evidence>
<evidence type="ECO:0000256" key="4">
    <source>
        <dbReference type="ARBA" id="ARBA00022475"/>
    </source>
</evidence>
<dbReference type="PANTHER" id="PTHR19139">
    <property type="entry name" value="AQUAPORIN TRANSPORTER"/>
    <property type="match status" value="1"/>
</dbReference>
<evidence type="ECO:0000313" key="11">
    <source>
        <dbReference type="EMBL" id="APU50759.1"/>
    </source>
</evidence>
<feature type="region of interest" description="Disordered" evidence="9">
    <location>
        <begin position="240"/>
        <end position="276"/>
    </location>
</feature>
<evidence type="ECO:0000256" key="3">
    <source>
        <dbReference type="ARBA" id="ARBA00022448"/>
    </source>
</evidence>
<keyword evidence="6 10" id="KW-1133">Transmembrane helix</keyword>
<feature type="transmembrane region" description="Helical" evidence="10">
    <location>
        <begin position="94"/>
        <end position="118"/>
    </location>
</feature>
<dbReference type="AlphaFoldDB" id="A0A1L7H7E3"/>
<dbReference type="EMBL" id="KX125063">
    <property type="protein sequence ID" value="APU50759.1"/>
    <property type="molecule type" value="mRNA"/>
</dbReference>
<keyword evidence="3 8" id="KW-0813">Transport</keyword>
<reference evidence="11" key="2">
    <citation type="submission" date="2016-04" db="EMBL/GenBank/DDBJ databases">
        <authorList>
            <person name="Evans L.H."/>
            <person name="Alamgir A."/>
            <person name="Owens N."/>
            <person name="Weber N.D."/>
            <person name="Virtaneva K."/>
            <person name="Barbian K."/>
            <person name="Babar A."/>
            <person name="Rosenke K."/>
        </authorList>
    </citation>
    <scope>NUCLEOTIDE SEQUENCE</scope>
</reference>
<dbReference type="InterPro" id="IPR000425">
    <property type="entry name" value="MIP"/>
</dbReference>
<dbReference type="GO" id="GO:0005886">
    <property type="term" value="C:plasma membrane"/>
    <property type="evidence" value="ECO:0007669"/>
    <property type="project" value="UniProtKB-SubCell"/>
</dbReference>
<comment type="subcellular location">
    <subcellularLocation>
        <location evidence="1">Cell membrane</location>
        <topology evidence="1">Multi-pass membrane protein</topology>
    </subcellularLocation>
</comment>
<evidence type="ECO:0000256" key="7">
    <source>
        <dbReference type="ARBA" id="ARBA00023136"/>
    </source>
</evidence>
<comment type="similarity">
    <text evidence="2 8">Belongs to the MIP/aquaporin (TC 1.A.8) family.</text>
</comment>
<organism evidence="11">
    <name type="scientific">Saccoglossus kowalevskii</name>
    <name type="common">Acorn worm</name>
    <dbReference type="NCBI Taxonomy" id="10224"/>
    <lineage>
        <taxon>Eukaryota</taxon>
        <taxon>Metazoa</taxon>
        <taxon>Hemichordata</taxon>
        <taxon>Enteropneusta</taxon>
        <taxon>Harrimaniidae</taxon>
        <taxon>Saccoglossus</taxon>
    </lineage>
</organism>
<evidence type="ECO:0000256" key="6">
    <source>
        <dbReference type="ARBA" id="ARBA00022989"/>
    </source>
</evidence>
<dbReference type="CDD" id="cd00333">
    <property type="entry name" value="MIP"/>
    <property type="match status" value="1"/>
</dbReference>
<keyword evidence="5 8" id="KW-0812">Transmembrane</keyword>